<accession>A0A7V7PRB9</accession>
<evidence type="ECO:0000313" key="3">
    <source>
        <dbReference type="Proteomes" id="UP000432089"/>
    </source>
</evidence>
<gene>
    <name evidence="2" type="ORF">F6X38_04870</name>
</gene>
<dbReference type="Pfam" id="PF07883">
    <property type="entry name" value="Cupin_2"/>
    <property type="match status" value="1"/>
</dbReference>
<dbReference type="Proteomes" id="UP000432089">
    <property type="component" value="Unassembled WGS sequence"/>
</dbReference>
<proteinExistence type="predicted"/>
<dbReference type="AlphaFoldDB" id="A0A7V7PRB9"/>
<name>A0A7V7PRB9_9HYPH</name>
<organism evidence="2 3">
    <name type="scientific">Plantimonas leprariae</name>
    <dbReference type="NCBI Taxonomy" id="2615207"/>
    <lineage>
        <taxon>Bacteria</taxon>
        <taxon>Pseudomonadati</taxon>
        <taxon>Pseudomonadota</taxon>
        <taxon>Alphaproteobacteria</taxon>
        <taxon>Hyphomicrobiales</taxon>
        <taxon>Aurantimonadaceae</taxon>
        <taxon>Plantimonas</taxon>
    </lineage>
</organism>
<dbReference type="Gene3D" id="2.60.120.10">
    <property type="entry name" value="Jelly Rolls"/>
    <property type="match status" value="1"/>
</dbReference>
<dbReference type="SUPFAM" id="SSF51182">
    <property type="entry name" value="RmlC-like cupins"/>
    <property type="match status" value="1"/>
</dbReference>
<comment type="caution">
    <text evidence="2">The sequence shown here is derived from an EMBL/GenBank/DDBJ whole genome shotgun (WGS) entry which is preliminary data.</text>
</comment>
<dbReference type="InterPro" id="IPR014710">
    <property type="entry name" value="RmlC-like_jellyroll"/>
</dbReference>
<dbReference type="CDD" id="cd02210">
    <property type="entry name" value="cupin_BLR2406-like"/>
    <property type="match status" value="1"/>
</dbReference>
<dbReference type="InterPro" id="IPR011051">
    <property type="entry name" value="RmlC_Cupin_sf"/>
</dbReference>
<dbReference type="PIRSF" id="PIRSF037087">
    <property type="entry name" value="UCP037087"/>
    <property type="match status" value="1"/>
</dbReference>
<keyword evidence="3" id="KW-1185">Reference proteome</keyword>
<evidence type="ECO:0000313" key="2">
    <source>
        <dbReference type="EMBL" id="KAB0681232.1"/>
    </source>
</evidence>
<dbReference type="InterPro" id="IPR013096">
    <property type="entry name" value="Cupin_2"/>
</dbReference>
<dbReference type="InterPro" id="IPR017102">
    <property type="entry name" value="UCP037087"/>
</dbReference>
<protein>
    <submittedName>
        <fullName evidence="2">Cupin domain-containing protein</fullName>
    </submittedName>
</protein>
<reference evidence="2 3" key="1">
    <citation type="submission" date="2019-09" db="EMBL/GenBank/DDBJ databases">
        <title>YIM 132180 draft genome.</title>
        <authorList>
            <person name="Zhang K."/>
        </authorList>
    </citation>
    <scope>NUCLEOTIDE SEQUENCE [LARGE SCALE GENOMIC DNA]</scope>
    <source>
        <strain evidence="2 3">YIM 132180</strain>
    </source>
</reference>
<dbReference type="RefSeq" id="WP_150968428.1">
    <property type="nucleotide sequence ID" value="NZ_VZDO01000003.1"/>
</dbReference>
<sequence>MTDRTEPEAKPGLAVVRAAKRIRGKQGPVYEQGVSAELVGAKAIHLQTLTIPPGAIERAHKHADHETAIFIVGGTSRVWWGDELEHHEEARAGSFVYIAAGVPHMPYNPSETEPCTVVIARTDANEQESVILLPELEERWKAREDGPGRGR</sequence>
<feature type="domain" description="Cupin type-2" evidence="1">
    <location>
        <begin position="49"/>
        <end position="118"/>
    </location>
</feature>
<evidence type="ECO:0000259" key="1">
    <source>
        <dbReference type="Pfam" id="PF07883"/>
    </source>
</evidence>
<dbReference type="EMBL" id="VZDO01000003">
    <property type="protein sequence ID" value="KAB0681232.1"/>
    <property type="molecule type" value="Genomic_DNA"/>
</dbReference>